<dbReference type="CDD" id="cd01428">
    <property type="entry name" value="ADK"/>
    <property type="match status" value="1"/>
</dbReference>
<dbReference type="EnsemblMetazoa" id="ENSAATROPT003191">
    <property type="protein sequence ID" value="ENSAATROPP003064"/>
    <property type="gene ID" value="ENSAATROPG002528"/>
</dbReference>
<evidence type="ECO:0000256" key="3">
    <source>
        <dbReference type="ARBA" id="ARBA00022777"/>
    </source>
</evidence>
<keyword evidence="1 4" id="KW-0808">Transferase</keyword>
<comment type="similarity">
    <text evidence="4">Belongs to the adenylate kinase family.</text>
</comment>
<evidence type="ECO:0000256" key="2">
    <source>
        <dbReference type="ARBA" id="ARBA00022741"/>
    </source>
</evidence>
<evidence type="ECO:0008006" key="8">
    <source>
        <dbReference type="Google" id="ProtNLM"/>
    </source>
</evidence>
<dbReference type="Proteomes" id="UP000075880">
    <property type="component" value="Unassembled WGS sequence"/>
</dbReference>
<dbReference type="GO" id="GO:0019205">
    <property type="term" value="F:nucleobase-containing compound kinase activity"/>
    <property type="evidence" value="ECO:0007669"/>
    <property type="project" value="InterPro"/>
</dbReference>
<evidence type="ECO:0000256" key="4">
    <source>
        <dbReference type="RuleBase" id="RU003330"/>
    </source>
</evidence>
<feature type="region of interest" description="Disordered" evidence="5">
    <location>
        <begin position="14"/>
        <end position="46"/>
    </location>
</feature>
<accession>A0A182J6U4</accession>
<dbReference type="PRINTS" id="PR00094">
    <property type="entry name" value="ADENYLTKNASE"/>
</dbReference>
<name>A0A182J6U4_ANOAO</name>
<protein>
    <recommendedName>
        <fullName evidence="8">Adenylate kinase isoenzyme</fullName>
    </recommendedName>
</protein>
<dbReference type="EnsemblMetazoa" id="AATE012471-RA">
    <property type="protein sequence ID" value="AATE012471-PA.1"/>
    <property type="gene ID" value="AATE012471"/>
</dbReference>
<evidence type="ECO:0000256" key="5">
    <source>
        <dbReference type="SAM" id="MobiDB-lite"/>
    </source>
</evidence>
<keyword evidence="3 4" id="KW-0418">Kinase</keyword>
<dbReference type="InterPro" id="IPR027417">
    <property type="entry name" value="P-loop_NTPase"/>
</dbReference>
<dbReference type="GO" id="GO:0005524">
    <property type="term" value="F:ATP binding"/>
    <property type="evidence" value="ECO:0007669"/>
    <property type="project" value="InterPro"/>
</dbReference>
<dbReference type="STRING" id="41427.A0A182J6U4"/>
<reference evidence="7" key="1">
    <citation type="submission" date="2021-09" db="EMBL/GenBank/DDBJ databases">
        <authorList>
            <consortium name="Infravec"/>
            <person name="Campbell I L."/>
            <person name="Maslen G."/>
            <person name="Yates A."/>
        </authorList>
    </citation>
    <scope>NUCLEOTIDE SEQUENCE [LARGE SCALE GENOMIC DNA]</scope>
    <source>
        <strain evidence="7">Infravec2 EBRE</strain>
    </source>
</reference>
<dbReference type="SUPFAM" id="SSF52540">
    <property type="entry name" value="P-loop containing nucleoside triphosphate hydrolases"/>
    <property type="match status" value="1"/>
</dbReference>
<dbReference type="PROSITE" id="PS00113">
    <property type="entry name" value="ADENYLATE_KINASE"/>
    <property type="match status" value="1"/>
</dbReference>
<dbReference type="InterPro" id="IPR033690">
    <property type="entry name" value="Adenylat_kinase_CS"/>
</dbReference>
<dbReference type="Gene3D" id="3.40.50.300">
    <property type="entry name" value="P-loop containing nucleotide triphosphate hydrolases"/>
    <property type="match status" value="1"/>
</dbReference>
<dbReference type="InterPro" id="IPR000850">
    <property type="entry name" value="Adenylat/UMP-CMP_kin"/>
</dbReference>
<dbReference type="Pfam" id="PF00406">
    <property type="entry name" value="ADK"/>
    <property type="match status" value="1"/>
</dbReference>
<evidence type="ECO:0000313" key="7">
    <source>
        <dbReference type="Proteomes" id="UP000075880"/>
    </source>
</evidence>
<feature type="compositionally biased region" description="Low complexity" evidence="5">
    <location>
        <begin position="21"/>
        <end position="35"/>
    </location>
</feature>
<sequence>MLFMCHQMALEHESKAKDKAAGSSPVSSGSSSPAVQVPNATGGTSGHMRDANVPIIWVLGGPGCGKGTQCDKIVKKYNFSHFSTGDLLRDEVASGSEKGKELQDMMRQGVLVPNETVLKLLEAAMVKALNGTVGYLIDGYPREPAQGPEFEKFIAPVDIVLYFECSNETLVARIMKRASESATVRADDNEETLKTRIATFRENTEKILVQYPNQLRRINAERAPEDIFADVEKAIDELLAKKGKK</sequence>
<reference evidence="6" key="2">
    <citation type="submission" date="2022-08" db="UniProtKB">
        <authorList>
            <consortium name="EnsemblMetazoa"/>
        </authorList>
    </citation>
    <scope>IDENTIFICATION</scope>
    <source>
        <strain evidence="6">EBRO</strain>
    </source>
</reference>
<proteinExistence type="inferred from homology"/>
<keyword evidence="2" id="KW-0547">Nucleotide-binding</keyword>
<evidence type="ECO:0000313" key="6">
    <source>
        <dbReference type="EnsemblMetazoa" id="AATE012471-PA.1"/>
    </source>
</evidence>
<evidence type="ECO:0000256" key="1">
    <source>
        <dbReference type="ARBA" id="ARBA00022679"/>
    </source>
</evidence>
<keyword evidence="7" id="KW-1185">Reference proteome</keyword>
<dbReference type="VEuPathDB" id="VectorBase:AATE012471"/>
<dbReference type="OrthoDB" id="442176at2759"/>
<dbReference type="PANTHER" id="PTHR23359">
    <property type="entry name" value="NUCLEOTIDE KINASE"/>
    <property type="match status" value="1"/>
</dbReference>
<dbReference type="AlphaFoldDB" id="A0A182J6U4"/>
<dbReference type="GO" id="GO:0006139">
    <property type="term" value="P:nucleobase-containing compound metabolic process"/>
    <property type="evidence" value="ECO:0007669"/>
    <property type="project" value="InterPro"/>
</dbReference>
<dbReference type="HAMAP" id="MF_00235">
    <property type="entry name" value="Adenylate_kinase_Adk"/>
    <property type="match status" value="1"/>
</dbReference>
<organism evidence="6">
    <name type="scientific">Anopheles atroparvus</name>
    <name type="common">European mosquito</name>
    <dbReference type="NCBI Taxonomy" id="41427"/>
    <lineage>
        <taxon>Eukaryota</taxon>
        <taxon>Metazoa</taxon>
        <taxon>Ecdysozoa</taxon>
        <taxon>Arthropoda</taxon>
        <taxon>Hexapoda</taxon>
        <taxon>Insecta</taxon>
        <taxon>Pterygota</taxon>
        <taxon>Neoptera</taxon>
        <taxon>Endopterygota</taxon>
        <taxon>Diptera</taxon>
        <taxon>Nematocera</taxon>
        <taxon>Culicoidea</taxon>
        <taxon>Culicidae</taxon>
        <taxon>Anophelinae</taxon>
        <taxon>Anopheles</taxon>
    </lineage>
</organism>